<dbReference type="Proteomes" id="UP000248806">
    <property type="component" value="Unassembled WGS sequence"/>
</dbReference>
<comment type="caution">
    <text evidence="11">The sequence shown here is derived from an EMBL/GenBank/DDBJ whole genome shotgun (WGS) entry which is preliminary data.</text>
</comment>
<dbReference type="EMBL" id="QKUF01000030">
    <property type="protein sequence ID" value="PZW22853.1"/>
    <property type="molecule type" value="Genomic_DNA"/>
</dbReference>
<comment type="similarity">
    <text evidence="4">Belongs to the cysteine synthase/cystathionine beta-synthase family. SbnA subfamily.</text>
</comment>
<dbReference type="OrthoDB" id="9808024at2"/>
<dbReference type="PROSITE" id="PS00901">
    <property type="entry name" value="CYS_SYNTHASE"/>
    <property type="match status" value="1"/>
</dbReference>
<dbReference type="InterPro" id="IPR001216">
    <property type="entry name" value="P-phosphate_BS"/>
</dbReference>
<dbReference type="InterPro" id="IPR036052">
    <property type="entry name" value="TrpB-like_PALP_sf"/>
</dbReference>
<dbReference type="Pfam" id="PF00291">
    <property type="entry name" value="PALP"/>
    <property type="match status" value="1"/>
</dbReference>
<gene>
    <name evidence="11" type="ORF">EI42_05304</name>
</gene>
<dbReference type="PANTHER" id="PTHR10314">
    <property type="entry name" value="CYSTATHIONINE BETA-SYNTHASE"/>
    <property type="match status" value="1"/>
</dbReference>
<reference evidence="11 12" key="1">
    <citation type="submission" date="2018-06" db="EMBL/GenBank/DDBJ databases">
        <title>Genomic Encyclopedia of Archaeal and Bacterial Type Strains, Phase II (KMG-II): from individual species to whole genera.</title>
        <authorList>
            <person name="Goeker M."/>
        </authorList>
    </citation>
    <scope>NUCLEOTIDE SEQUENCE [LARGE SCALE GENOMIC DNA]</scope>
    <source>
        <strain evidence="11 12">ATCC BAA-1881</strain>
    </source>
</reference>
<dbReference type="AlphaFoldDB" id="A0A326U0I1"/>
<evidence type="ECO:0000256" key="3">
    <source>
        <dbReference type="ARBA" id="ARBA00004924"/>
    </source>
</evidence>
<dbReference type="NCBIfam" id="TIGR03945">
    <property type="entry name" value="PLP_SbnA_fam"/>
    <property type="match status" value="1"/>
</dbReference>
<sequence length="354" mass="39171">MNACDFASLTHRELCDLARKLGNTRMEAIRVLLHGRPRTIHLKLEADNPTGSVKDRTAWGLLQTLERRGRLQPGSCLVESTSGNLGVALAFLCRLRGYSFIAVVDPKTTPENVSRMQALGAEVDMVRQPDEHGGYLLSRLARIREYCERSAHYVWPNQYANAANPLVHRQMTGPEIYRQMQGKVDAIFLAVSTGGTLAGIAEYFREVSPRTRIIAVDAYGSVVFGTPAAPRKLTGIGASQPSRFLRREHYDEYLLVTDREAFSVCRSLAASVQIQVGGSSGAVLAACLRYLEQHSELERVVCLCPDGGANYTSSIYQDAWLQENGIELDKIDCFERALSLKGTKDARRFCVSLA</sequence>
<comment type="pathway">
    <text evidence="3">Siderophore biosynthesis.</text>
</comment>
<evidence type="ECO:0000256" key="9">
    <source>
        <dbReference type="ARBA" id="ARBA00022898"/>
    </source>
</evidence>
<evidence type="ECO:0000259" key="10">
    <source>
        <dbReference type="Pfam" id="PF00291"/>
    </source>
</evidence>
<accession>A0A326U0I1</accession>
<evidence type="ECO:0000313" key="11">
    <source>
        <dbReference type="EMBL" id="PZW22853.1"/>
    </source>
</evidence>
<evidence type="ECO:0000256" key="8">
    <source>
        <dbReference type="ARBA" id="ARBA00022679"/>
    </source>
</evidence>
<dbReference type="InterPro" id="IPR050214">
    <property type="entry name" value="Cys_Synth/Cystath_Beta-Synth"/>
</dbReference>
<keyword evidence="12" id="KW-1185">Reference proteome</keyword>
<dbReference type="SUPFAM" id="SSF53686">
    <property type="entry name" value="Tryptophan synthase beta subunit-like PLP-dependent enzymes"/>
    <property type="match status" value="1"/>
</dbReference>
<evidence type="ECO:0000256" key="7">
    <source>
        <dbReference type="ARBA" id="ARBA00016985"/>
    </source>
</evidence>
<feature type="domain" description="Tryptophan synthase beta chain-like PALP" evidence="10">
    <location>
        <begin position="21"/>
        <end position="306"/>
    </location>
</feature>
<dbReference type="InterPro" id="IPR023927">
    <property type="entry name" value="SbnA"/>
</dbReference>
<protein>
    <recommendedName>
        <fullName evidence="7">N-(2-amino-2-carboxyethyl)-L-glutamate synthase</fullName>
        <ecNumber evidence="6">2.5.1.140</ecNumber>
    </recommendedName>
</protein>
<comment type="cofactor">
    <cofactor evidence="1">
        <name>pyridoxal 5'-phosphate</name>
        <dbReference type="ChEBI" id="CHEBI:597326"/>
    </cofactor>
</comment>
<evidence type="ECO:0000256" key="1">
    <source>
        <dbReference type="ARBA" id="ARBA00001933"/>
    </source>
</evidence>
<dbReference type="InterPro" id="IPR001926">
    <property type="entry name" value="TrpB-like_PALP"/>
</dbReference>
<dbReference type="Gene3D" id="3.40.50.1100">
    <property type="match status" value="2"/>
</dbReference>
<name>A0A326U0I1_THEHA</name>
<evidence type="ECO:0000256" key="4">
    <source>
        <dbReference type="ARBA" id="ARBA00008519"/>
    </source>
</evidence>
<dbReference type="GO" id="GO:0006535">
    <property type="term" value="P:cysteine biosynthetic process from serine"/>
    <property type="evidence" value="ECO:0007669"/>
    <property type="project" value="InterPro"/>
</dbReference>
<evidence type="ECO:0000256" key="2">
    <source>
        <dbReference type="ARBA" id="ARBA00004056"/>
    </source>
</evidence>
<proteinExistence type="inferred from homology"/>
<evidence type="ECO:0000313" key="12">
    <source>
        <dbReference type="Proteomes" id="UP000248806"/>
    </source>
</evidence>
<dbReference type="CDD" id="cd01561">
    <property type="entry name" value="CBS_like"/>
    <property type="match status" value="1"/>
</dbReference>
<keyword evidence="8" id="KW-0808">Transferase</keyword>
<keyword evidence="9" id="KW-0663">Pyridoxal phosphate</keyword>
<comment type="subunit">
    <text evidence="5">Homodimer.</text>
</comment>
<evidence type="ECO:0000256" key="5">
    <source>
        <dbReference type="ARBA" id="ARBA00011738"/>
    </source>
</evidence>
<dbReference type="RefSeq" id="WP_111325573.1">
    <property type="nucleotide sequence ID" value="NZ_BIFX01000001.1"/>
</dbReference>
<dbReference type="EC" id="2.5.1.140" evidence="6"/>
<dbReference type="GO" id="GO:0016765">
    <property type="term" value="F:transferase activity, transferring alkyl or aryl (other than methyl) groups"/>
    <property type="evidence" value="ECO:0007669"/>
    <property type="project" value="UniProtKB-ARBA"/>
</dbReference>
<comment type="function">
    <text evidence="2">Catalyzes the synthesis of N-((2S)-2-amino-2-carboxyethyl)-L-glutamate (ACEGA) from O-phospho-L-serine and L-glutamate. Involved in the biosynthesis of L-2,3-diaminopropionic acid (L-Dap), a precursor of staphyloferrin B and antibiotics.</text>
</comment>
<evidence type="ECO:0000256" key="6">
    <source>
        <dbReference type="ARBA" id="ARBA00012331"/>
    </source>
</evidence>
<organism evidence="11 12">
    <name type="scientific">Thermosporothrix hazakensis</name>
    <dbReference type="NCBI Taxonomy" id="644383"/>
    <lineage>
        <taxon>Bacteria</taxon>
        <taxon>Bacillati</taxon>
        <taxon>Chloroflexota</taxon>
        <taxon>Ktedonobacteria</taxon>
        <taxon>Ktedonobacterales</taxon>
        <taxon>Thermosporotrichaceae</taxon>
        <taxon>Thermosporothrix</taxon>
    </lineage>
</organism>